<evidence type="ECO:0000256" key="1">
    <source>
        <dbReference type="SAM" id="SignalP"/>
    </source>
</evidence>
<feature type="signal peptide" evidence="1">
    <location>
        <begin position="1"/>
        <end position="40"/>
    </location>
</feature>
<dbReference type="AlphaFoldDB" id="A0A2M3ZVM8"/>
<reference evidence="2" key="1">
    <citation type="submission" date="2018-01" db="EMBL/GenBank/DDBJ databases">
        <title>An insight into the sialome of Amazonian anophelines.</title>
        <authorList>
            <person name="Ribeiro J.M."/>
            <person name="Scarpassa V."/>
            <person name="Calvo E."/>
        </authorList>
    </citation>
    <scope>NUCLEOTIDE SEQUENCE</scope>
    <source>
        <tissue evidence="2">Salivary glands</tissue>
    </source>
</reference>
<sequence length="101" mass="11198">MKAAPVAGLWALFQLGNAPPRRFHLLWLLLIDDCIQLLAAIAETRRHFFITVASLCRPCSRGTFSTALRNGSSRAPALARIQIVLHLIVPPQLVIDHIHAE</sequence>
<name>A0A2M3ZVM8_9DIPT</name>
<evidence type="ECO:0000313" key="2">
    <source>
        <dbReference type="EMBL" id="MBW32606.1"/>
    </source>
</evidence>
<organism evidence="2">
    <name type="scientific">Anopheles braziliensis</name>
    <dbReference type="NCBI Taxonomy" id="58242"/>
    <lineage>
        <taxon>Eukaryota</taxon>
        <taxon>Metazoa</taxon>
        <taxon>Ecdysozoa</taxon>
        <taxon>Arthropoda</taxon>
        <taxon>Hexapoda</taxon>
        <taxon>Insecta</taxon>
        <taxon>Pterygota</taxon>
        <taxon>Neoptera</taxon>
        <taxon>Endopterygota</taxon>
        <taxon>Diptera</taxon>
        <taxon>Nematocera</taxon>
        <taxon>Culicoidea</taxon>
        <taxon>Culicidae</taxon>
        <taxon>Anophelinae</taxon>
        <taxon>Anopheles</taxon>
    </lineage>
</organism>
<accession>A0A2M3ZVM8</accession>
<keyword evidence="1" id="KW-0732">Signal</keyword>
<proteinExistence type="predicted"/>
<dbReference type="EMBL" id="GGFM01011855">
    <property type="protein sequence ID" value="MBW32606.1"/>
    <property type="molecule type" value="Transcribed_RNA"/>
</dbReference>
<protein>
    <submittedName>
        <fullName evidence="2">Putative secreted peptide</fullName>
    </submittedName>
</protein>
<feature type="chain" id="PRO_5014973301" evidence="1">
    <location>
        <begin position="41"/>
        <end position="101"/>
    </location>
</feature>